<keyword evidence="3 6" id="KW-0479">Metal-binding</keyword>
<evidence type="ECO:0000256" key="2">
    <source>
        <dbReference type="ARBA" id="ARBA00005568"/>
    </source>
</evidence>
<dbReference type="GO" id="GO:0003824">
    <property type="term" value="F:catalytic activity"/>
    <property type="evidence" value="ECO:0007669"/>
    <property type="project" value="InterPro"/>
</dbReference>
<dbReference type="GO" id="GO:0000287">
    <property type="term" value="F:magnesium ion binding"/>
    <property type="evidence" value="ECO:0007669"/>
    <property type="project" value="TreeGrafter"/>
</dbReference>
<accession>A0A1E5QAW2</accession>
<keyword evidence="4 6" id="KW-0460">Magnesium</keyword>
<name>A0A1E5QAW2_9PROT</name>
<dbReference type="Pfam" id="PF03328">
    <property type="entry name" value="HpcH_HpaI"/>
    <property type="match status" value="1"/>
</dbReference>
<evidence type="ECO:0000313" key="9">
    <source>
        <dbReference type="Proteomes" id="UP000095347"/>
    </source>
</evidence>
<dbReference type="Gene3D" id="3.20.20.60">
    <property type="entry name" value="Phosphoenolpyruvate-binding domains"/>
    <property type="match status" value="1"/>
</dbReference>
<gene>
    <name evidence="8" type="ORF">BEN30_03465</name>
</gene>
<evidence type="ECO:0000259" key="7">
    <source>
        <dbReference type="Pfam" id="PF03328"/>
    </source>
</evidence>
<dbReference type="STRING" id="28181.BEN30_03465"/>
<dbReference type="PANTHER" id="PTHR32308:SF10">
    <property type="entry name" value="CITRATE LYASE SUBUNIT BETA"/>
    <property type="match status" value="1"/>
</dbReference>
<feature type="binding site" evidence="6">
    <location>
        <position position="158"/>
    </location>
    <ligand>
        <name>Mg(2+)</name>
        <dbReference type="ChEBI" id="CHEBI:18420"/>
    </ligand>
</feature>
<feature type="binding site" evidence="5">
    <location>
        <position position="131"/>
    </location>
    <ligand>
        <name>substrate</name>
    </ligand>
</feature>
<dbReference type="RefSeq" id="WP_069956634.1">
    <property type="nucleotide sequence ID" value="NZ_MCGG01000008.1"/>
</dbReference>
<dbReference type="SUPFAM" id="SSF51621">
    <property type="entry name" value="Phosphoenolpyruvate/pyruvate domain"/>
    <property type="match status" value="1"/>
</dbReference>
<comment type="cofactor">
    <cofactor evidence="1">
        <name>Mg(2+)</name>
        <dbReference type="ChEBI" id="CHEBI:18420"/>
    </cofactor>
</comment>
<sequence length="298" mass="31689">MPTNQHPARPRRSVLYMPGSNARALDKGRGLACDALIMDLEDAVAPDAKEQARAQITAALAEGGYGQREIIVRTNGLDTPWGYQDIVSAATSGADAILLPKVEGPTTIHQVERIMEAAGAPETQSIWCMMETPLGILNAQDIGSASPRVGCFVMGSSDLAKDLHAAHTRERVPLQSSLSHCLLVVRAYGLAAIDGVHLNLDDDEGFAYSCEQGRDMGFDGKTLIHPKTIAKANEIFAPSDDAVAWSKKIIDAFEAAQAEGKGVVVVDGKLVENLHVAEAKRLVALSDMIGLLQADLAA</sequence>
<evidence type="ECO:0000313" key="8">
    <source>
        <dbReference type="EMBL" id="OEJ69170.1"/>
    </source>
</evidence>
<dbReference type="PIRSF" id="PIRSF015582">
    <property type="entry name" value="Cit_lyase_B"/>
    <property type="match status" value="1"/>
</dbReference>
<dbReference type="InterPro" id="IPR040442">
    <property type="entry name" value="Pyrv_kinase-like_dom_sf"/>
</dbReference>
<dbReference type="InterPro" id="IPR011206">
    <property type="entry name" value="Citrate_lyase_beta/mcl1/mcl2"/>
</dbReference>
<dbReference type="PANTHER" id="PTHR32308">
    <property type="entry name" value="LYASE BETA SUBUNIT, PUTATIVE (AFU_ORTHOLOGUE AFUA_4G13030)-RELATED"/>
    <property type="match status" value="1"/>
</dbReference>
<feature type="domain" description="HpcH/HpaI aldolase/citrate lyase" evidence="7">
    <location>
        <begin position="12"/>
        <end position="226"/>
    </location>
</feature>
<evidence type="ECO:0000256" key="5">
    <source>
        <dbReference type="PIRSR" id="PIRSR015582-1"/>
    </source>
</evidence>
<feature type="binding site" evidence="5">
    <location>
        <position position="73"/>
    </location>
    <ligand>
        <name>substrate</name>
    </ligand>
</feature>
<dbReference type="OrthoDB" id="9800547at2"/>
<evidence type="ECO:0000256" key="1">
    <source>
        <dbReference type="ARBA" id="ARBA00001946"/>
    </source>
</evidence>
<evidence type="ECO:0000256" key="4">
    <source>
        <dbReference type="ARBA" id="ARBA00022842"/>
    </source>
</evidence>
<evidence type="ECO:0000256" key="3">
    <source>
        <dbReference type="ARBA" id="ARBA00022723"/>
    </source>
</evidence>
<dbReference type="GO" id="GO:0006107">
    <property type="term" value="P:oxaloacetate metabolic process"/>
    <property type="evidence" value="ECO:0007669"/>
    <property type="project" value="TreeGrafter"/>
</dbReference>
<dbReference type="EMBL" id="MCGG01000008">
    <property type="protein sequence ID" value="OEJ69170.1"/>
    <property type="molecule type" value="Genomic_DNA"/>
</dbReference>
<dbReference type="InterPro" id="IPR005000">
    <property type="entry name" value="Aldolase/citrate-lyase_domain"/>
</dbReference>
<organism evidence="8 9">
    <name type="scientific">Magnetovibrio blakemorei</name>
    <dbReference type="NCBI Taxonomy" id="28181"/>
    <lineage>
        <taxon>Bacteria</taxon>
        <taxon>Pseudomonadati</taxon>
        <taxon>Pseudomonadota</taxon>
        <taxon>Alphaproteobacteria</taxon>
        <taxon>Rhodospirillales</taxon>
        <taxon>Magnetovibrionaceae</taxon>
        <taxon>Magnetovibrio</taxon>
    </lineage>
</organism>
<protein>
    <submittedName>
        <fullName evidence="8">Malyl-CoA thiolesterase</fullName>
    </submittedName>
</protein>
<keyword evidence="9" id="KW-1185">Reference proteome</keyword>
<dbReference type="Proteomes" id="UP000095347">
    <property type="component" value="Unassembled WGS sequence"/>
</dbReference>
<reference evidence="9" key="1">
    <citation type="submission" date="2016-07" db="EMBL/GenBank/DDBJ databases">
        <authorList>
            <person name="Florea S."/>
            <person name="Webb J.S."/>
            <person name="Jaromczyk J."/>
            <person name="Schardl C.L."/>
        </authorList>
    </citation>
    <scope>NUCLEOTIDE SEQUENCE [LARGE SCALE GENOMIC DNA]</scope>
    <source>
        <strain evidence="9">MV-1</strain>
    </source>
</reference>
<evidence type="ECO:0000256" key="6">
    <source>
        <dbReference type="PIRSR" id="PIRSR015582-2"/>
    </source>
</evidence>
<dbReference type="InterPro" id="IPR015813">
    <property type="entry name" value="Pyrv/PenolPyrv_kinase-like_dom"/>
</dbReference>
<dbReference type="AlphaFoldDB" id="A0A1E5QAW2"/>
<comment type="caution">
    <text evidence="8">The sequence shown here is derived from an EMBL/GenBank/DDBJ whole genome shotgun (WGS) entry which is preliminary data.</text>
</comment>
<comment type="similarity">
    <text evidence="2">Belongs to the HpcH/HpaI aldolase family.</text>
</comment>
<proteinExistence type="inferred from homology"/>
<feature type="binding site" evidence="6">
    <location>
        <position position="131"/>
    </location>
    <ligand>
        <name>Mg(2+)</name>
        <dbReference type="ChEBI" id="CHEBI:18420"/>
    </ligand>
</feature>